<proteinExistence type="predicted"/>
<protein>
    <submittedName>
        <fullName evidence="2">Uncharacterized protein</fullName>
    </submittedName>
</protein>
<keyword evidence="1" id="KW-0812">Transmembrane</keyword>
<gene>
    <name evidence="2" type="ORF">NIES21_43220</name>
</gene>
<evidence type="ECO:0000313" key="3">
    <source>
        <dbReference type="Proteomes" id="UP000218287"/>
    </source>
</evidence>
<reference evidence="2 3" key="1">
    <citation type="submission" date="2017-06" db="EMBL/GenBank/DDBJ databases">
        <title>Genome sequencing of cyanobaciteial culture collection at National Institute for Environmental Studies (NIES).</title>
        <authorList>
            <person name="Hirose Y."/>
            <person name="Shimura Y."/>
            <person name="Fujisawa T."/>
            <person name="Nakamura Y."/>
            <person name="Kawachi M."/>
        </authorList>
    </citation>
    <scope>NUCLEOTIDE SEQUENCE [LARGE SCALE GENOMIC DNA]</scope>
    <source>
        <strain evidence="2 3">NIES-21</strain>
    </source>
</reference>
<dbReference type="EMBL" id="AP018174">
    <property type="protein sequence ID" value="BAY18475.1"/>
    <property type="molecule type" value="Genomic_DNA"/>
</dbReference>
<organism evidence="2 3">
    <name type="scientific">Anabaenopsis circularis NIES-21</name>
    <dbReference type="NCBI Taxonomy" id="1085406"/>
    <lineage>
        <taxon>Bacteria</taxon>
        <taxon>Bacillati</taxon>
        <taxon>Cyanobacteriota</taxon>
        <taxon>Cyanophyceae</taxon>
        <taxon>Nostocales</taxon>
        <taxon>Nodulariaceae</taxon>
        <taxon>Anabaenopsis</taxon>
    </lineage>
</organism>
<accession>A0A1Z4GLU0</accession>
<keyword evidence="1" id="KW-0472">Membrane</keyword>
<name>A0A1Z4GLU0_9CYAN</name>
<evidence type="ECO:0000256" key="1">
    <source>
        <dbReference type="SAM" id="Phobius"/>
    </source>
</evidence>
<keyword evidence="1" id="KW-1133">Transmembrane helix</keyword>
<sequence length="61" mass="7662">MYFLFKRTNDEKLLLEIINHDYLKHSILDIKRSMQIEYYVIRLTIFYIQIVLYSTHKIYIF</sequence>
<dbReference type="Proteomes" id="UP000218287">
    <property type="component" value="Chromosome"/>
</dbReference>
<evidence type="ECO:0000313" key="2">
    <source>
        <dbReference type="EMBL" id="BAY18475.1"/>
    </source>
</evidence>
<feature type="transmembrane region" description="Helical" evidence="1">
    <location>
        <begin position="39"/>
        <end position="60"/>
    </location>
</feature>
<keyword evidence="3" id="KW-1185">Reference proteome</keyword>
<dbReference type="AlphaFoldDB" id="A0A1Z4GLU0"/>